<evidence type="ECO:0000256" key="2">
    <source>
        <dbReference type="ARBA" id="ARBA00022448"/>
    </source>
</evidence>
<feature type="transmembrane region" description="Helical" evidence="9">
    <location>
        <begin position="136"/>
        <end position="156"/>
    </location>
</feature>
<organism evidence="11 12">
    <name type="scientific">Neisseria montereyensis</name>
    <dbReference type="NCBI Taxonomy" id="2973938"/>
    <lineage>
        <taxon>Bacteria</taxon>
        <taxon>Pseudomonadati</taxon>
        <taxon>Pseudomonadota</taxon>
        <taxon>Betaproteobacteria</taxon>
        <taxon>Neisseriales</taxon>
        <taxon>Neisseriaceae</taxon>
        <taxon>Neisseria</taxon>
    </lineage>
</organism>
<comment type="subunit">
    <text evidence="9">The complex comprises the extracytoplasmic solute receptor protein and the two transmembrane proteins.</text>
</comment>
<accession>A0ABT2FBB1</accession>
<dbReference type="Proteomes" id="UP001166947">
    <property type="component" value="Unassembled WGS sequence"/>
</dbReference>
<sequence>MESLFKASGFISKLCQFIGSLCIVISVLATAVGVTTRYLFKLTNGEFGFVMQGGVEIVSYCMLFSLLAAFAAYIERAQIIVDLFTQKMPKSVKGFLMAIFLLGFAVIGAIFAWGLYESAVEAHEVGTFTQDLRISFTPIYSFAAFLSGLLAIRSLIESIKIFKTGEFFDAEEIAHES</sequence>
<protein>
    <recommendedName>
        <fullName evidence="9">TRAP transporter small permease protein</fullName>
    </recommendedName>
</protein>
<feature type="transmembrane region" description="Helical" evidence="9">
    <location>
        <begin position="95"/>
        <end position="116"/>
    </location>
</feature>
<keyword evidence="12" id="KW-1185">Reference proteome</keyword>
<dbReference type="PANTHER" id="PTHR35011">
    <property type="entry name" value="2,3-DIKETO-L-GULONATE TRAP TRANSPORTER SMALL PERMEASE PROTEIN YIAM"/>
    <property type="match status" value="1"/>
</dbReference>
<evidence type="ECO:0000256" key="6">
    <source>
        <dbReference type="ARBA" id="ARBA00022989"/>
    </source>
</evidence>
<comment type="caution">
    <text evidence="11">The sequence shown here is derived from an EMBL/GenBank/DDBJ whole genome shotgun (WGS) entry which is preliminary data.</text>
</comment>
<evidence type="ECO:0000313" key="12">
    <source>
        <dbReference type="Proteomes" id="UP001166947"/>
    </source>
</evidence>
<keyword evidence="3" id="KW-1003">Cell membrane</keyword>
<reference evidence="11" key="1">
    <citation type="submission" date="2022-08" db="EMBL/GenBank/DDBJ databases">
        <authorList>
            <person name="Volokhov D.V."/>
            <person name="Furtak V.A."/>
            <person name="Zagorodnyaya T.A."/>
        </authorList>
    </citation>
    <scope>NUCLEOTIDE SEQUENCE</scope>
    <source>
        <strain evidence="11">CSL10203-ORH2</strain>
    </source>
</reference>
<evidence type="ECO:0000256" key="9">
    <source>
        <dbReference type="RuleBase" id="RU369079"/>
    </source>
</evidence>
<keyword evidence="2 9" id="KW-0813">Transport</keyword>
<evidence type="ECO:0000313" key="11">
    <source>
        <dbReference type="EMBL" id="MCS4533255.1"/>
    </source>
</evidence>
<evidence type="ECO:0000256" key="1">
    <source>
        <dbReference type="ARBA" id="ARBA00004429"/>
    </source>
</evidence>
<dbReference type="InterPro" id="IPR007387">
    <property type="entry name" value="TRAP_DctQ"/>
</dbReference>
<keyword evidence="6 9" id="KW-1133">Transmembrane helix</keyword>
<name>A0ABT2FBB1_9NEIS</name>
<dbReference type="Pfam" id="PF04290">
    <property type="entry name" value="DctQ"/>
    <property type="match status" value="1"/>
</dbReference>
<comment type="function">
    <text evidence="9">Part of the tripartite ATP-independent periplasmic (TRAP) transport system.</text>
</comment>
<reference evidence="11" key="2">
    <citation type="journal article" date="2023" name="Curr. Microbiol.">
        <title>Neisseria montereyensis sp. nov., Isolated from Oropharynx of California Sea Lion (Zalophus californianus): Genomic, Phylogenetic, and Phenotypic Study.</title>
        <authorList>
            <person name="Volokhov D.V."/>
            <person name="Zagorodnyaya T.A."/>
            <person name="Furtak V.A."/>
            <person name="Nattanmai G."/>
            <person name="Randall L."/>
            <person name="Jose S."/>
            <person name="Gao Y."/>
            <person name="Gulland F.M."/>
            <person name="Eisenberg T."/>
            <person name="Delmonte P."/>
            <person name="Blom J."/>
            <person name="Mitchell K.K."/>
        </authorList>
    </citation>
    <scope>NUCLEOTIDE SEQUENCE</scope>
    <source>
        <strain evidence="11">CSL10203-ORH2</strain>
    </source>
</reference>
<comment type="caution">
    <text evidence="9">Lacks conserved residue(s) required for the propagation of feature annotation.</text>
</comment>
<gene>
    <name evidence="11" type="ORF">NXS09_02940</name>
</gene>
<feature type="domain" description="Tripartite ATP-independent periplasmic transporters DctQ component" evidence="10">
    <location>
        <begin position="27"/>
        <end position="162"/>
    </location>
</feature>
<evidence type="ECO:0000256" key="7">
    <source>
        <dbReference type="ARBA" id="ARBA00023136"/>
    </source>
</evidence>
<keyword evidence="5 9" id="KW-0812">Transmembrane</keyword>
<evidence type="ECO:0000256" key="8">
    <source>
        <dbReference type="ARBA" id="ARBA00038436"/>
    </source>
</evidence>
<evidence type="ECO:0000256" key="4">
    <source>
        <dbReference type="ARBA" id="ARBA00022519"/>
    </source>
</evidence>
<dbReference type="InterPro" id="IPR055348">
    <property type="entry name" value="DctQ"/>
</dbReference>
<evidence type="ECO:0000256" key="5">
    <source>
        <dbReference type="ARBA" id="ARBA00022692"/>
    </source>
</evidence>
<feature type="transmembrane region" description="Helical" evidence="9">
    <location>
        <begin position="57"/>
        <end position="74"/>
    </location>
</feature>
<keyword evidence="4 9" id="KW-0997">Cell inner membrane</keyword>
<proteinExistence type="inferred from homology"/>
<comment type="subcellular location">
    <subcellularLocation>
        <location evidence="1 9">Cell inner membrane</location>
        <topology evidence="1 9">Multi-pass membrane protein</topology>
    </subcellularLocation>
</comment>
<evidence type="ECO:0000256" key="3">
    <source>
        <dbReference type="ARBA" id="ARBA00022475"/>
    </source>
</evidence>
<comment type="similarity">
    <text evidence="8 9">Belongs to the TRAP transporter small permease family.</text>
</comment>
<evidence type="ECO:0000259" key="10">
    <source>
        <dbReference type="Pfam" id="PF04290"/>
    </source>
</evidence>
<keyword evidence="7 9" id="KW-0472">Membrane</keyword>
<dbReference type="EMBL" id="JANUXW010000002">
    <property type="protein sequence ID" value="MCS4533255.1"/>
    <property type="molecule type" value="Genomic_DNA"/>
</dbReference>
<dbReference type="RefSeq" id="WP_259291064.1">
    <property type="nucleotide sequence ID" value="NZ_JANUXW010000002.1"/>
</dbReference>